<accession>A0A671XAE7</accession>
<dbReference type="InParanoid" id="A0A671XAE7"/>
<reference evidence="9" key="2">
    <citation type="submission" date="2025-08" db="UniProtKB">
        <authorList>
            <consortium name="Ensembl"/>
        </authorList>
    </citation>
    <scope>IDENTIFICATION</scope>
</reference>
<dbReference type="PROSITE" id="PS50209">
    <property type="entry name" value="CARD"/>
    <property type="match status" value="1"/>
</dbReference>
<dbReference type="InterPro" id="IPR001315">
    <property type="entry name" value="CARD"/>
</dbReference>
<sequence>MEPSSPEEAELASFRTPATCPQSAAVAAGNHSTENSLSVDFHLQQPSPPFRGGTLDRYFPSESTSPLSQIFVPSLSQISCAENKTFRPSQSLPDMLLKSSFEEFTPDITVDEDDESYRFLCSCPGLYQCSVTGLVFHMEGEGDVVYRIVSWDRRLLAQHHKKPAGPLFDIKCLQQSVCRLHLPHCEIPSTAGCQFLSVAHLNDESIEFIPPHKITETHVIINISGFSAFGNVKDEDSPPEPVRALVLLFYRPPDDPDLESQLNVLMLPNNIVLSDVRRTRKKHVGDELYIPPDCKLLPGQEYTLSTCPKDDSVLVQPTTAEFYCDNYDNCFTSFEVNLEKILKHIKLFLRDTNKHSVWERRVPLPSAGPKKSCRKSALNLPSKKNLLKIRSRFIKGISEPSLKSLVDKLLEKKVLNDSEKELAHEMPNRGDKARFVIDTVRNKSEAARSVMIEFLCEVDPFLCEHLGLIVT</sequence>
<evidence type="ECO:0000313" key="10">
    <source>
        <dbReference type="Proteomes" id="UP000472265"/>
    </source>
</evidence>
<evidence type="ECO:0000259" key="8">
    <source>
        <dbReference type="PROSITE" id="PS51830"/>
    </source>
</evidence>
<dbReference type="Pfam" id="PF23679">
    <property type="entry name" value="UPA-FIIND"/>
    <property type="match status" value="1"/>
</dbReference>
<evidence type="ECO:0000256" key="3">
    <source>
        <dbReference type="ARBA" id="ARBA00022588"/>
    </source>
</evidence>
<dbReference type="PANTHER" id="PTHR46985">
    <property type="entry name" value="NACHT, LRR AND PYD DOMAINS-CONTAINING PROTEIN 1"/>
    <property type="match status" value="1"/>
</dbReference>
<evidence type="ECO:0000256" key="4">
    <source>
        <dbReference type="ARBA" id="ARBA00022859"/>
    </source>
</evidence>
<dbReference type="GO" id="GO:0006954">
    <property type="term" value="P:inflammatory response"/>
    <property type="evidence" value="ECO:0007669"/>
    <property type="project" value="UniProtKB-KW"/>
</dbReference>
<dbReference type="GO" id="GO:0005829">
    <property type="term" value="C:cytosol"/>
    <property type="evidence" value="ECO:0007669"/>
    <property type="project" value="UniProtKB-SubCell"/>
</dbReference>
<dbReference type="Proteomes" id="UP000472265">
    <property type="component" value="Chromosome 19"/>
</dbReference>
<dbReference type="InterPro" id="IPR025307">
    <property type="entry name" value="FIIND_dom"/>
</dbReference>
<dbReference type="Pfam" id="PF00619">
    <property type="entry name" value="CARD"/>
    <property type="match status" value="1"/>
</dbReference>
<organism evidence="9 10">
    <name type="scientific">Sparus aurata</name>
    <name type="common">Gilthead sea bream</name>
    <dbReference type="NCBI Taxonomy" id="8175"/>
    <lineage>
        <taxon>Eukaryota</taxon>
        <taxon>Metazoa</taxon>
        <taxon>Chordata</taxon>
        <taxon>Craniata</taxon>
        <taxon>Vertebrata</taxon>
        <taxon>Euteleostomi</taxon>
        <taxon>Actinopterygii</taxon>
        <taxon>Neopterygii</taxon>
        <taxon>Teleostei</taxon>
        <taxon>Neoteleostei</taxon>
        <taxon>Acanthomorphata</taxon>
        <taxon>Eupercaria</taxon>
        <taxon>Spariformes</taxon>
        <taxon>Sparidae</taxon>
        <taxon>Sparus</taxon>
    </lineage>
</organism>
<dbReference type="PROSITE" id="PS51830">
    <property type="entry name" value="FIIND"/>
    <property type="match status" value="1"/>
</dbReference>
<dbReference type="GeneTree" id="ENSGT00730000111912"/>
<evidence type="ECO:0000256" key="2">
    <source>
        <dbReference type="ARBA" id="ARBA00022490"/>
    </source>
</evidence>
<evidence type="ECO:0000256" key="1">
    <source>
        <dbReference type="ARBA" id="ARBA00004514"/>
    </source>
</evidence>
<keyword evidence="4" id="KW-0391">Immunity</keyword>
<reference evidence="9" key="3">
    <citation type="submission" date="2025-09" db="UniProtKB">
        <authorList>
            <consortium name="Ensembl"/>
        </authorList>
    </citation>
    <scope>IDENTIFICATION</scope>
</reference>
<evidence type="ECO:0000256" key="6">
    <source>
        <dbReference type="SAM" id="MobiDB-lite"/>
    </source>
</evidence>
<evidence type="ECO:0008006" key="11">
    <source>
        <dbReference type="Google" id="ProtNLM"/>
    </source>
</evidence>
<evidence type="ECO:0000313" key="9">
    <source>
        <dbReference type="Ensembl" id="ENSSAUP00010048052.1"/>
    </source>
</evidence>
<feature type="domain" description="CARD" evidence="7">
    <location>
        <begin position="378"/>
        <end position="460"/>
    </location>
</feature>
<dbReference type="SUPFAM" id="SSF47986">
    <property type="entry name" value="DEATH domain"/>
    <property type="match status" value="1"/>
</dbReference>
<keyword evidence="2" id="KW-0963">Cytoplasm</keyword>
<dbReference type="AlphaFoldDB" id="A0A671XAE7"/>
<dbReference type="GO" id="GO:0045087">
    <property type="term" value="P:innate immune response"/>
    <property type="evidence" value="ECO:0007669"/>
    <property type="project" value="UniProtKB-KW"/>
</dbReference>
<proteinExistence type="predicted"/>
<dbReference type="GO" id="GO:0042981">
    <property type="term" value="P:regulation of apoptotic process"/>
    <property type="evidence" value="ECO:0007669"/>
    <property type="project" value="InterPro"/>
</dbReference>
<name>A0A671XAE7_SPAAU</name>
<keyword evidence="10" id="KW-1185">Reference proteome</keyword>
<comment type="subcellular location">
    <subcellularLocation>
        <location evidence="1">Cytoplasm</location>
        <location evidence="1">Cytosol</location>
    </subcellularLocation>
</comment>
<keyword evidence="5" id="KW-0395">Inflammatory response</keyword>
<dbReference type="Pfam" id="PF13553">
    <property type="entry name" value="FIIND"/>
    <property type="match status" value="1"/>
</dbReference>
<reference evidence="9" key="1">
    <citation type="submission" date="2021-04" db="EMBL/GenBank/DDBJ databases">
        <authorList>
            <consortium name="Wellcome Sanger Institute Data Sharing"/>
        </authorList>
    </citation>
    <scope>NUCLEOTIDE SEQUENCE [LARGE SCALE GENOMIC DNA]</scope>
</reference>
<dbReference type="InterPro" id="IPR011029">
    <property type="entry name" value="DEATH-like_dom_sf"/>
</dbReference>
<feature type="region of interest" description="Disordered" evidence="6">
    <location>
        <begin position="1"/>
        <end position="31"/>
    </location>
</feature>
<keyword evidence="3" id="KW-0399">Innate immunity</keyword>
<evidence type="ECO:0000256" key="5">
    <source>
        <dbReference type="ARBA" id="ARBA00023198"/>
    </source>
</evidence>
<dbReference type="InterPro" id="IPR051249">
    <property type="entry name" value="NLRP_Inflammasome"/>
</dbReference>
<evidence type="ECO:0000259" key="7">
    <source>
        <dbReference type="PROSITE" id="PS50209"/>
    </source>
</evidence>
<feature type="compositionally biased region" description="Acidic residues" evidence="6">
    <location>
        <begin position="1"/>
        <end position="10"/>
    </location>
</feature>
<dbReference type="Ensembl" id="ENSSAUT00010050541.1">
    <property type="protein sequence ID" value="ENSSAUP00010048052.1"/>
    <property type="gene ID" value="ENSSAUG00010020013.1"/>
</dbReference>
<dbReference type="PANTHER" id="PTHR46985:SF2">
    <property type="entry name" value="APOPTOSIS-ASSOCIATED SPECK-LIKE PROTEIN CONTAINING A CARD"/>
    <property type="match status" value="1"/>
</dbReference>
<protein>
    <recommendedName>
        <fullName evidence="11">CARD domain-containing protein</fullName>
    </recommendedName>
</protein>
<dbReference type="OMA" id="ISSTSMW"/>
<feature type="domain" description="FIIND" evidence="8">
    <location>
        <begin position="98"/>
        <end position="376"/>
    </location>
</feature>
<dbReference type="Gene3D" id="1.10.533.10">
    <property type="entry name" value="Death Domain, Fas"/>
    <property type="match status" value="1"/>
</dbReference>